<accession>A0A090E3P6</accession>
<evidence type="ECO:0000313" key="3">
    <source>
        <dbReference type="Proteomes" id="UP000045285"/>
    </source>
</evidence>
<name>A0A090E3P6_MESPL</name>
<evidence type="ECO:0000313" key="2">
    <source>
        <dbReference type="EMBL" id="CDX21740.1"/>
    </source>
</evidence>
<dbReference type="InterPro" id="IPR003615">
    <property type="entry name" value="HNH_nuc"/>
</dbReference>
<evidence type="ECO:0000259" key="1">
    <source>
        <dbReference type="Pfam" id="PF13391"/>
    </source>
</evidence>
<keyword evidence="3" id="KW-1185">Reference proteome</keyword>
<feature type="domain" description="HNH nuclease" evidence="1">
    <location>
        <begin position="216"/>
        <end position="269"/>
    </location>
</feature>
<organism evidence="2 3">
    <name type="scientific">Mesorhizobium plurifarium</name>
    <dbReference type="NCBI Taxonomy" id="69974"/>
    <lineage>
        <taxon>Bacteria</taxon>
        <taxon>Pseudomonadati</taxon>
        <taxon>Pseudomonadota</taxon>
        <taxon>Alphaproteobacteria</taxon>
        <taxon>Hyphomicrobiales</taxon>
        <taxon>Phyllobacteriaceae</taxon>
        <taxon>Mesorhizobium</taxon>
    </lineage>
</organism>
<dbReference type="Proteomes" id="UP000045285">
    <property type="component" value="Unassembled WGS sequence"/>
</dbReference>
<reference evidence="3" key="1">
    <citation type="submission" date="2014-08" db="EMBL/GenBank/DDBJ databases">
        <authorList>
            <person name="Moulin L."/>
        </authorList>
    </citation>
    <scope>NUCLEOTIDE SEQUENCE [LARGE SCALE GENOMIC DNA]</scope>
</reference>
<gene>
    <name evidence="2" type="ORF">MPL3356_380112</name>
</gene>
<dbReference type="EMBL" id="CCMZ01000032">
    <property type="protein sequence ID" value="CDX21740.1"/>
    <property type="molecule type" value="Genomic_DNA"/>
</dbReference>
<protein>
    <recommendedName>
        <fullName evidence="1">HNH nuclease domain-containing protein</fullName>
    </recommendedName>
</protein>
<dbReference type="AlphaFoldDB" id="A0A090E3P6"/>
<sequence length="331" mass="37249">MPQFWWVNHNQTARQEIEGQYLWSPKTESNGARSEFYNNMRRASPGDFVLSFFEQAIRYVGRVTEFAFTAPKPAEFKEAGSYWNKEGWLLPVFWTQLDPPVRPKALIEVLGPLLPTKYSPINPTSGSGNQKAYLANISPAVFQTIVDGAIFDHAALERGGANSLTFEIVNEQLEDAVERQIKDDISLDDTVKKSLILARRGQGRFRANVEMVERSCRLTGVTNPSLLIASHIKPWRLCNSAQERLDGMNGLLLTPDADHLFDRGFISFNDGGEVLVSPRVDRTDLQRLGFDQLAMQRFGFAEAPATWHVGAFTAQQQSYLAHHRTEVFVSG</sequence>
<dbReference type="Pfam" id="PF13391">
    <property type="entry name" value="HNH_2"/>
    <property type="match status" value="1"/>
</dbReference>
<proteinExistence type="predicted"/>